<organism evidence="1 2">
    <name type="scientific">Fusobacterium mortiferum</name>
    <dbReference type="NCBI Taxonomy" id="850"/>
    <lineage>
        <taxon>Bacteria</taxon>
        <taxon>Fusobacteriati</taxon>
        <taxon>Fusobacteriota</taxon>
        <taxon>Fusobacteriia</taxon>
        <taxon>Fusobacteriales</taxon>
        <taxon>Fusobacteriaceae</taxon>
        <taxon>Fusobacterium</taxon>
    </lineage>
</organism>
<sequence length="51" mass="6155">MTVKELMEVLKKYEQDAEVQVYSLLKHRFVPLDADDIMEYPNHKILYIDKN</sequence>
<accession>A0ABS2G1T8</accession>
<reference evidence="1 2" key="1">
    <citation type="journal article" date="2021" name="Sci. Rep.">
        <title>The distribution of antibiotic resistance genes in chicken gut microbiota commensals.</title>
        <authorList>
            <person name="Juricova H."/>
            <person name="Matiasovicova J."/>
            <person name="Kubasova T."/>
            <person name="Cejkova D."/>
            <person name="Rychlik I."/>
        </authorList>
    </citation>
    <scope>NUCLEOTIDE SEQUENCE [LARGE SCALE GENOMIC DNA]</scope>
    <source>
        <strain evidence="1 2">An425</strain>
    </source>
</reference>
<dbReference type="RefSeq" id="WP_204715832.1">
    <property type="nucleotide sequence ID" value="NZ_JACJLT010000018.1"/>
</dbReference>
<dbReference type="Proteomes" id="UP000728968">
    <property type="component" value="Unassembled WGS sequence"/>
</dbReference>
<comment type="caution">
    <text evidence="1">The sequence shown here is derived from an EMBL/GenBank/DDBJ whole genome shotgun (WGS) entry which is preliminary data.</text>
</comment>
<gene>
    <name evidence="1" type="ORF">H6A04_03435</name>
</gene>
<evidence type="ECO:0000313" key="2">
    <source>
        <dbReference type="Proteomes" id="UP000728968"/>
    </source>
</evidence>
<name>A0ABS2G1T8_FUSMR</name>
<evidence type="ECO:0000313" key="1">
    <source>
        <dbReference type="EMBL" id="MBM6874713.1"/>
    </source>
</evidence>
<proteinExistence type="predicted"/>
<dbReference type="EMBL" id="JACJLT010000018">
    <property type="protein sequence ID" value="MBM6874713.1"/>
    <property type="molecule type" value="Genomic_DNA"/>
</dbReference>
<keyword evidence="2" id="KW-1185">Reference proteome</keyword>
<protein>
    <submittedName>
        <fullName evidence="1">Uncharacterized protein</fullName>
    </submittedName>
</protein>